<dbReference type="Proteomes" id="UP001470230">
    <property type="component" value="Unassembled WGS sequence"/>
</dbReference>
<evidence type="ECO:0000256" key="1">
    <source>
        <dbReference type="SAM" id="MobiDB-lite"/>
    </source>
</evidence>
<evidence type="ECO:0000313" key="3">
    <source>
        <dbReference type="EMBL" id="KAK8893034.1"/>
    </source>
</evidence>
<keyword evidence="2" id="KW-1133">Transmembrane helix</keyword>
<protein>
    <submittedName>
        <fullName evidence="3">Uncharacterized protein</fullName>
    </submittedName>
</protein>
<accession>A0ABR2KPE3</accession>
<organism evidence="3 4">
    <name type="scientific">Tritrichomonas musculus</name>
    <dbReference type="NCBI Taxonomy" id="1915356"/>
    <lineage>
        <taxon>Eukaryota</taxon>
        <taxon>Metamonada</taxon>
        <taxon>Parabasalia</taxon>
        <taxon>Tritrichomonadida</taxon>
        <taxon>Tritrichomonadidae</taxon>
        <taxon>Tritrichomonas</taxon>
    </lineage>
</organism>
<comment type="caution">
    <text evidence="3">The sequence shown here is derived from an EMBL/GenBank/DDBJ whole genome shotgun (WGS) entry which is preliminary data.</text>
</comment>
<name>A0ABR2KPE3_9EUKA</name>
<feature type="transmembrane region" description="Helical" evidence="2">
    <location>
        <begin position="331"/>
        <end position="349"/>
    </location>
</feature>
<feature type="transmembrane region" description="Helical" evidence="2">
    <location>
        <begin position="28"/>
        <end position="48"/>
    </location>
</feature>
<feature type="compositionally biased region" description="Basic and acidic residues" evidence="1">
    <location>
        <begin position="265"/>
        <end position="275"/>
    </location>
</feature>
<feature type="transmembrane region" description="Helical" evidence="2">
    <location>
        <begin position="361"/>
        <end position="382"/>
    </location>
</feature>
<proteinExistence type="predicted"/>
<evidence type="ECO:0000313" key="4">
    <source>
        <dbReference type="Proteomes" id="UP001470230"/>
    </source>
</evidence>
<feature type="transmembrane region" description="Helical" evidence="2">
    <location>
        <begin position="128"/>
        <end position="146"/>
    </location>
</feature>
<gene>
    <name evidence="3" type="ORF">M9Y10_030291</name>
</gene>
<keyword evidence="4" id="KW-1185">Reference proteome</keyword>
<dbReference type="EMBL" id="JAPFFF010000004">
    <property type="protein sequence ID" value="KAK8893034.1"/>
    <property type="molecule type" value="Genomic_DNA"/>
</dbReference>
<feature type="transmembrane region" description="Helical" evidence="2">
    <location>
        <begin position="177"/>
        <end position="202"/>
    </location>
</feature>
<feature type="transmembrane region" description="Helical" evidence="2">
    <location>
        <begin position="153"/>
        <end position="171"/>
    </location>
</feature>
<reference evidence="3 4" key="1">
    <citation type="submission" date="2024-04" db="EMBL/GenBank/DDBJ databases">
        <title>Tritrichomonas musculus Genome.</title>
        <authorList>
            <person name="Alves-Ferreira E."/>
            <person name="Grigg M."/>
            <person name="Lorenzi H."/>
            <person name="Galac M."/>
        </authorList>
    </citation>
    <scope>NUCLEOTIDE SEQUENCE [LARGE SCALE GENOMIC DNA]</scope>
    <source>
        <strain evidence="3 4">EAF2021</strain>
    </source>
</reference>
<feature type="transmembrane region" description="Helical" evidence="2">
    <location>
        <begin position="60"/>
        <end position="82"/>
    </location>
</feature>
<feature type="compositionally biased region" description="Basic and acidic residues" evidence="1">
    <location>
        <begin position="284"/>
        <end position="308"/>
    </location>
</feature>
<feature type="region of interest" description="Disordered" evidence="1">
    <location>
        <begin position="260"/>
        <end position="316"/>
    </location>
</feature>
<sequence length="402" mass="46159">MRCYYHIERDFAKNPINFLWFEYHQIRFISFGIWFLGLFLTDFTTIISTPGDDGWKDVLLNIKVISIIHLIFLSLFLIYLVIKLLTTSTITKVHVKMIIQSMFDMSIHLDIAAIIFSCFFLKNKKNSIFIIEILIIIDAILTFSLTPFKRWRGFVDIFGALPTVILAHVSLYKQIDYLFVFAPISVILISPFIFTIITIGALKRITSSLKNFIKFIDPSLLPNSMNIEFNNAQNIENQSLTSPMLVSKTSSETPLTFLSHAHNNNNDEKDNRTRFTSENTFNFDKTRDRENHKDRDRNDRLTDTKNGEHPPSIQEKATTGSIDDYFDFKSIPAAVLATFFIHFACLAQGEHSNTMVVMAHYFITLAMILINSRVVALPAIILTNVSDPNVQFNSVWPELGFV</sequence>
<keyword evidence="2" id="KW-0472">Membrane</keyword>
<evidence type="ECO:0000256" key="2">
    <source>
        <dbReference type="SAM" id="Phobius"/>
    </source>
</evidence>
<keyword evidence="2" id="KW-0812">Transmembrane</keyword>